<evidence type="ECO:0000259" key="18">
    <source>
        <dbReference type="SMART" id="SM00475"/>
    </source>
</evidence>
<keyword evidence="9" id="KW-0378">Hydrolase</keyword>
<evidence type="ECO:0000256" key="17">
    <source>
        <dbReference type="SAM" id="Coils"/>
    </source>
</evidence>
<proteinExistence type="inferred from homology"/>
<comment type="similarity">
    <text evidence="1 16">Belongs to the DNA polymerase type-A family.</text>
</comment>
<dbReference type="Gene3D" id="3.30.420.10">
    <property type="entry name" value="Ribonuclease H-like superfamily/Ribonuclease H"/>
    <property type="match status" value="1"/>
</dbReference>
<dbReference type="SMART" id="SM00475">
    <property type="entry name" value="53EXOc"/>
    <property type="match status" value="1"/>
</dbReference>
<dbReference type="AlphaFoldDB" id="A0A0G0IRU4"/>
<dbReference type="InterPro" id="IPR002421">
    <property type="entry name" value="5-3_exonuclease"/>
</dbReference>
<evidence type="ECO:0000259" key="19">
    <source>
        <dbReference type="SMART" id="SM00482"/>
    </source>
</evidence>
<dbReference type="FunFam" id="1.10.150.20:FF:000002">
    <property type="entry name" value="DNA polymerase I"/>
    <property type="match status" value="1"/>
</dbReference>
<dbReference type="InterPro" id="IPR019760">
    <property type="entry name" value="DNA-dir_DNA_pol_A_CS"/>
</dbReference>
<dbReference type="NCBIfam" id="NF004397">
    <property type="entry name" value="PRK05755.1"/>
    <property type="match status" value="1"/>
</dbReference>
<evidence type="ECO:0000256" key="15">
    <source>
        <dbReference type="NCBIfam" id="TIGR00593"/>
    </source>
</evidence>
<keyword evidence="11 16" id="KW-0239">DNA-directed DNA polymerase</keyword>
<evidence type="ECO:0000256" key="12">
    <source>
        <dbReference type="ARBA" id="ARBA00023125"/>
    </source>
</evidence>
<dbReference type="InterPro" id="IPR036397">
    <property type="entry name" value="RNaseH_sf"/>
</dbReference>
<dbReference type="CDD" id="cd09898">
    <property type="entry name" value="H3TH_53EXO"/>
    <property type="match status" value="1"/>
</dbReference>
<keyword evidence="5 16" id="KW-0548">Nucleotidyltransferase</keyword>
<keyword evidence="13 16" id="KW-0234">DNA repair</keyword>
<feature type="coiled-coil region" evidence="17">
    <location>
        <begin position="227"/>
        <end position="254"/>
    </location>
</feature>
<dbReference type="FunFam" id="1.10.150.20:FF:000003">
    <property type="entry name" value="DNA polymerase I"/>
    <property type="match status" value="1"/>
</dbReference>
<evidence type="ECO:0000313" key="21">
    <source>
        <dbReference type="Proteomes" id="UP000034849"/>
    </source>
</evidence>
<dbReference type="Pfam" id="PF02739">
    <property type="entry name" value="5_3_exonuc_N"/>
    <property type="match status" value="1"/>
</dbReference>
<gene>
    <name evidence="16" type="primary">polA</name>
    <name evidence="20" type="ORF">US42_C0019G0004</name>
</gene>
<dbReference type="Proteomes" id="UP000034849">
    <property type="component" value="Unassembled WGS sequence"/>
</dbReference>
<evidence type="ECO:0000313" key="20">
    <source>
        <dbReference type="EMBL" id="KKQ26894.1"/>
    </source>
</evidence>
<dbReference type="PROSITE" id="PS00447">
    <property type="entry name" value="DNA_POLYMERASE_A"/>
    <property type="match status" value="1"/>
</dbReference>
<dbReference type="Pfam" id="PF01367">
    <property type="entry name" value="5_3_exonuc"/>
    <property type="match status" value="1"/>
</dbReference>
<dbReference type="SUPFAM" id="SSF88723">
    <property type="entry name" value="PIN domain-like"/>
    <property type="match status" value="1"/>
</dbReference>
<dbReference type="InterPro" id="IPR020046">
    <property type="entry name" value="5-3_exonucl_a-hlix_arch_N"/>
</dbReference>
<dbReference type="CDD" id="cd06140">
    <property type="entry name" value="DNA_polA_I_Bacillus_like_exo"/>
    <property type="match status" value="1"/>
</dbReference>
<keyword evidence="4 16" id="KW-0808">Transferase</keyword>
<evidence type="ECO:0000256" key="16">
    <source>
        <dbReference type="RuleBase" id="RU004460"/>
    </source>
</evidence>
<feature type="domain" description="DNA-directed DNA polymerase family A palm" evidence="19">
    <location>
        <begin position="695"/>
        <end position="905"/>
    </location>
</feature>
<dbReference type="EC" id="2.7.7.7" evidence="2 15"/>
<dbReference type="InterPro" id="IPR043502">
    <property type="entry name" value="DNA/RNA_pol_sf"/>
</dbReference>
<evidence type="ECO:0000256" key="2">
    <source>
        <dbReference type="ARBA" id="ARBA00012417"/>
    </source>
</evidence>
<comment type="caution">
    <text evidence="20">The sequence shown here is derived from an EMBL/GenBank/DDBJ whole genome shotgun (WGS) entry which is preliminary data.</text>
</comment>
<dbReference type="PANTHER" id="PTHR10133">
    <property type="entry name" value="DNA POLYMERASE I"/>
    <property type="match status" value="1"/>
</dbReference>
<comment type="catalytic activity">
    <reaction evidence="14 16">
        <text>DNA(n) + a 2'-deoxyribonucleoside 5'-triphosphate = DNA(n+1) + diphosphate</text>
        <dbReference type="Rhea" id="RHEA:22508"/>
        <dbReference type="Rhea" id="RHEA-COMP:17339"/>
        <dbReference type="Rhea" id="RHEA-COMP:17340"/>
        <dbReference type="ChEBI" id="CHEBI:33019"/>
        <dbReference type="ChEBI" id="CHEBI:61560"/>
        <dbReference type="ChEBI" id="CHEBI:173112"/>
        <dbReference type="EC" id="2.7.7.7"/>
    </reaction>
</comment>
<dbReference type="Pfam" id="PF00476">
    <property type="entry name" value="DNA_pol_A"/>
    <property type="match status" value="1"/>
</dbReference>
<dbReference type="CDD" id="cd08637">
    <property type="entry name" value="DNA_pol_A_pol_I_C"/>
    <property type="match status" value="1"/>
</dbReference>
<dbReference type="SUPFAM" id="SSF47807">
    <property type="entry name" value="5' to 3' exonuclease, C-terminal subdomain"/>
    <property type="match status" value="1"/>
</dbReference>
<dbReference type="EMBL" id="LBSX01000019">
    <property type="protein sequence ID" value="KKQ26894.1"/>
    <property type="molecule type" value="Genomic_DNA"/>
</dbReference>
<reference evidence="20 21" key="1">
    <citation type="journal article" date="2015" name="Nature">
        <title>rRNA introns, odd ribosomes, and small enigmatic genomes across a large radiation of phyla.</title>
        <authorList>
            <person name="Brown C.T."/>
            <person name="Hug L.A."/>
            <person name="Thomas B.C."/>
            <person name="Sharon I."/>
            <person name="Castelle C.J."/>
            <person name="Singh A."/>
            <person name="Wilkins M.J."/>
            <person name="Williams K.H."/>
            <person name="Banfield J.F."/>
        </authorList>
    </citation>
    <scope>NUCLEOTIDE SEQUENCE [LARGE SCALE GENOMIC DNA]</scope>
</reference>
<dbReference type="PRINTS" id="PR00868">
    <property type="entry name" value="DNAPOLI"/>
</dbReference>
<dbReference type="GO" id="GO:0003677">
    <property type="term" value="F:DNA binding"/>
    <property type="evidence" value="ECO:0007669"/>
    <property type="project" value="UniProtKB-UniRule"/>
</dbReference>
<dbReference type="SMART" id="SM00482">
    <property type="entry name" value="POLAc"/>
    <property type="match status" value="1"/>
</dbReference>
<dbReference type="Gene3D" id="1.20.1060.10">
    <property type="entry name" value="Taq DNA Polymerase, Chain T, domain 4"/>
    <property type="match status" value="1"/>
</dbReference>
<dbReference type="Pfam" id="PF01612">
    <property type="entry name" value="DNA_pol_A_exo1"/>
    <property type="match status" value="1"/>
</dbReference>
<dbReference type="InterPro" id="IPR036279">
    <property type="entry name" value="5-3_exonuclease_C_sf"/>
</dbReference>
<sequence length="941" mass="106000">MNKRFIIIDGNAIVHRAYHALPPMTVKGSMVNAVYGFSSMLLKVINDLKPDYLAVSFDVAGGTFRHEQYKEYKATRVKADQELYDQIPLCYEIVKAFNIPIYTKKGYEADDVIATITTLCHPESTAVGEGSLSRATTDALKRDPSSCDGLGITTVVVTGDMDLLQLIDDETEVFAMRKGMSDTVLYNAEEVTKKYGFGPEYVVDYKALRGDTSDNIPGVPGIGEKTATELIQKIGSVEKIYQELENKNSELYKKFSPGIIKKLEAGKENAKMSYELATIHRDVPDLDFKLDDCTSHEFDTEKISDIFKKFEFWSLLKRLPGDKTLSLRGSANEALTKQSPTKQKTEITEITEKNFNEFTKDLMAQKYFACKEILSGQNILDSELLGFIFVTENNVYHLPIVETQNFASLRQIFTNKNFTLVGHDLKQLIKTLKCHAEFISASPKILKRVQDDNYCKNLLFDTMIASYIINSSTRSHDLKTIVQRELGRELSDASDQTSLFGANKDLIAEELQACLELYPKMQQKLTEIDDQGLFEKIEMNLIPVLAEMELNGVKVDTKKLAGLSVQVAEELKKITKKIWQEAGEEFNVASSQQLREILFNKLQLPTQGIKKGKTGLSTAESELEKLLEEHPIVPMILEHRELAKLQSTYVDVLPTLINKKTGRIHTTFNQAVTTTGRLSSSDPNLQNIPIRTKLGHEVREAFIAEPGYSLIVADYSQIELRIVASLANDQKMIEIFNNHEDIHQATAAVINGVLLEKVTKEMRQAAKEVNFGVLYGMGAYGLASRTGISNYEAKDFIQKYFENFSDVKNYLDQTLKLAKQTGYVETLFGRRRYVPELQAENFQLKNAGERMAINMPIQGTAADLMKLAMISVHENIKALKHKNNDDIKIIIQVHDELVLEVKNGLEDEVSKIVKEAMEGVVKLRVPVEVHISIGKRWGELK</sequence>
<evidence type="ECO:0000256" key="11">
    <source>
        <dbReference type="ARBA" id="ARBA00022932"/>
    </source>
</evidence>
<dbReference type="InterPro" id="IPR020045">
    <property type="entry name" value="DNA_polI_H3TH"/>
</dbReference>
<dbReference type="InterPro" id="IPR012337">
    <property type="entry name" value="RNaseH-like_sf"/>
</dbReference>
<dbReference type="InterPro" id="IPR002298">
    <property type="entry name" value="DNA_polymerase_A"/>
</dbReference>
<dbReference type="CDD" id="cd09859">
    <property type="entry name" value="PIN_53EXO"/>
    <property type="match status" value="1"/>
</dbReference>
<evidence type="ECO:0000256" key="13">
    <source>
        <dbReference type="ARBA" id="ARBA00023204"/>
    </source>
</evidence>
<dbReference type="PANTHER" id="PTHR10133:SF27">
    <property type="entry name" value="DNA POLYMERASE NU"/>
    <property type="match status" value="1"/>
</dbReference>
<dbReference type="InterPro" id="IPR002562">
    <property type="entry name" value="3'-5'_exonuclease_dom"/>
</dbReference>
<evidence type="ECO:0000256" key="5">
    <source>
        <dbReference type="ARBA" id="ARBA00022695"/>
    </source>
</evidence>
<dbReference type="GO" id="GO:0003887">
    <property type="term" value="F:DNA-directed DNA polymerase activity"/>
    <property type="evidence" value="ECO:0007669"/>
    <property type="project" value="UniProtKB-UniRule"/>
</dbReference>
<dbReference type="NCBIfam" id="TIGR00593">
    <property type="entry name" value="pola"/>
    <property type="match status" value="1"/>
</dbReference>
<evidence type="ECO:0000256" key="6">
    <source>
        <dbReference type="ARBA" id="ARBA00022705"/>
    </source>
</evidence>
<feature type="domain" description="5'-3' exonuclease" evidence="18">
    <location>
        <begin position="3"/>
        <end position="296"/>
    </location>
</feature>
<evidence type="ECO:0000256" key="7">
    <source>
        <dbReference type="ARBA" id="ARBA00022722"/>
    </source>
</evidence>
<evidence type="ECO:0000256" key="1">
    <source>
        <dbReference type="ARBA" id="ARBA00007705"/>
    </source>
</evidence>
<name>A0A0G0IRU4_9BACT</name>
<dbReference type="PATRIC" id="fig|1619046.3.peg.1005"/>
<dbReference type="Gene3D" id="3.30.70.370">
    <property type="match status" value="1"/>
</dbReference>
<dbReference type="GO" id="GO:0006302">
    <property type="term" value="P:double-strand break repair"/>
    <property type="evidence" value="ECO:0007669"/>
    <property type="project" value="TreeGrafter"/>
</dbReference>
<keyword evidence="12 16" id="KW-0238">DNA-binding</keyword>
<keyword evidence="17" id="KW-0175">Coiled coil</keyword>
<dbReference type="Gene3D" id="3.40.50.1010">
    <property type="entry name" value="5'-nuclease"/>
    <property type="match status" value="1"/>
</dbReference>
<keyword evidence="7" id="KW-0540">Nuclease</keyword>
<evidence type="ECO:0000256" key="14">
    <source>
        <dbReference type="ARBA" id="ARBA00049244"/>
    </source>
</evidence>
<dbReference type="InterPro" id="IPR018320">
    <property type="entry name" value="DNA_polymerase_1"/>
</dbReference>
<keyword evidence="8 16" id="KW-0227">DNA damage</keyword>
<dbReference type="GO" id="GO:0006261">
    <property type="term" value="P:DNA-templated DNA replication"/>
    <property type="evidence" value="ECO:0007669"/>
    <property type="project" value="UniProtKB-UniRule"/>
</dbReference>
<evidence type="ECO:0000256" key="3">
    <source>
        <dbReference type="ARBA" id="ARBA00020311"/>
    </source>
</evidence>
<evidence type="ECO:0000256" key="4">
    <source>
        <dbReference type="ARBA" id="ARBA00022679"/>
    </source>
</evidence>
<evidence type="ECO:0000256" key="9">
    <source>
        <dbReference type="ARBA" id="ARBA00022801"/>
    </source>
</evidence>
<protein>
    <recommendedName>
        <fullName evidence="3 15">DNA polymerase I</fullName>
        <ecNumber evidence="2 15">2.7.7.7</ecNumber>
    </recommendedName>
</protein>
<accession>A0A0G0IRU4</accession>
<dbReference type="GO" id="GO:0008409">
    <property type="term" value="F:5'-3' exonuclease activity"/>
    <property type="evidence" value="ECO:0007669"/>
    <property type="project" value="InterPro"/>
</dbReference>
<dbReference type="SMART" id="SM00279">
    <property type="entry name" value="HhH2"/>
    <property type="match status" value="1"/>
</dbReference>
<keyword evidence="10" id="KW-0269">Exonuclease</keyword>
<keyword evidence="6 16" id="KW-0235">DNA replication</keyword>
<evidence type="ECO:0000256" key="10">
    <source>
        <dbReference type="ARBA" id="ARBA00022839"/>
    </source>
</evidence>
<dbReference type="SUPFAM" id="SSF56672">
    <property type="entry name" value="DNA/RNA polymerases"/>
    <property type="match status" value="1"/>
</dbReference>
<dbReference type="Gene3D" id="1.10.150.20">
    <property type="entry name" value="5' to 3' exonuclease, C-terminal subdomain"/>
    <property type="match status" value="2"/>
</dbReference>
<dbReference type="SUPFAM" id="SSF53098">
    <property type="entry name" value="Ribonuclease H-like"/>
    <property type="match status" value="1"/>
</dbReference>
<dbReference type="FunFam" id="1.20.1060.10:FF:000001">
    <property type="entry name" value="DNA polymerase I"/>
    <property type="match status" value="1"/>
</dbReference>
<dbReference type="InterPro" id="IPR008918">
    <property type="entry name" value="HhH2"/>
</dbReference>
<evidence type="ECO:0000256" key="8">
    <source>
        <dbReference type="ARBA" id="ARBA00022763"/>
    </source>
</evidence>
<dbReference type="InterPro" id="IPR029060">
    <property type="entry name" value="PIN-like_dom_sf"/>
</dbReference>
<dbReference type="InterPro" id="IPR001098">
    <property type="entry name" value="DNA-dir_DNA_pol_A_palm_dom"/>
</dbReference>
<organism evidence="20 21">
    <name type="scientific">Candidatus Magasanikbacteria bacterium GW2011_GWC2_37_14</name>
    <dbReference type="NCBI Taxonomy" id="1619046"/>
    <lineage>
        <taxon>Bacteria</taxon>
        <taxon>Candidatus Magasanikiibacteriota</taxon>
    </lineage>
</organism>
<dbReference type="GO" id="GO:0008408">
    <property type="term" value="F:3'-5' exonuclease activity"/>
    <property type="evidence" value="ECO:0007669"/>
    <property type="project" value="InterPro"/>
</dbReference>
<dbReference type="STRING" id="1619046.US42_C0019G0004"/>